<dbReference type="HOGENOM" id="CLU_024991_0_0_1"/>
<dbReference type="Proteomes" id="UP000017559">
    <property type="component" value="Unassembled WGS sequence"/>
</dbReference>
<keyword evidence="4" id="KW-0433">Leucine-rich repeat</keyword>
<dbReference type="Gene3D" id="3.10.450.50">
    <property type="match status" value="1"/>
</dbReference>
<dbReference type="InterPro" id="IPR001611">
    <property type="entry name" value="Leu-rich_rpt"/>
</dbReference>
<sequence>MFSSPTPAPGSRTLASKALRKAGLIDQDAQMRDATDKPGGRKGSSRIRSHRPRAIDAYKDSGPSRTLMSSSILQRSNLSQNGTSDTISIRGASNRPTLVGRLRRNAVSSSTTSLIPVRTSTRSKVVGGVEAWRRVVQKRWNPEQRLLDLSSLIEDEIVKTNKLQPPGYGGSAREAAVIFKLAKELKPEVQSLDLSNNRLSGQDLSLLGHYLPHLQNLSLHNNNIRKYQDLDSLAGKKDKLMALRELILTGNHLREEEVGKGKEEHFTREVTRRFASLAVLDGKRISAISFDVPQASTSSAPLEKPSSTTFPLEMGGSLIVGVDPALITTFLMRFFSFFDTNRPALQTVYDPTARYSYAVNTTIPERARAQGLHSRLPNQKKLEWSQWLTNSTGGSRNLMRLANSVEKQEQRLLIGGPAIVNSLQGLPQTRHDLSGPADKFSVDCFPVAHAGIMGLLAIVHGEFTELPSEGLRSFDRTFMLVPAPDNSPAKLNGWDVVIISDQLMIRGYSGHDAWKTGPMVVQPDPPQRTQSQQDKAAPFNASSSQGQETLQSGLPPDQQSALMTIPEPQRSLVVQVCARTRLNVRFAVECLTGNGWDLEKAIANFNEVKVCISSSCLLACLSVIHLAITRISEPRVSECALGEMVARW</sequence>
<dbReference type="STRING" id="1381753.V2XSM7"/>
<feature type="domain" description="TAP-C" evidence="10">
    <location>
        <begin position="567"/>
        <end position="620"/>
    </location>
</feature>
<keyword evidence="12" id="KW-1185">Reference proteome</keyword>
<dbReference type="KEGG" id="mrr:Moror_12349"/>
<dbReference type="PROSITE" id="PS51450">
    <property type="entry name" value="LRR"/>
    <property type="match status" value="1"/>
</dbReference>
<feature type="compositionally biased region" description="Basic residues" evidence="8">
    <location>
        <begin position="43"/>
        <end position="52"/>
    </location>
</feature>
<dbReference type="Gene3D" id="3.80.10.10">
    <property type="entry name" value="Ribonuclease Inhibitor"/>
    <property type="match status" value="1"/>
</dbReference>
<reference evidence="11 12" key="1">
    <citation type="journal article" date="2014" name="BMC Genomics">
        <title>Genome and secretome analysis of the hemibiotrophic fungal pathogen, Moniliophthora roreri, which causes frosty pod rot disease of cacao: mechanisms of the biotrophic and necrotrophic phases.</title>
        <authorList>
            <person name="Meinhardt L.W."/>
            <person name="Costa G.G.L."/>
            <person name="Thomazella D.P.T."/>
            <person name="Teixeira P.J.P.L."/>
            <person name="Carazzolle M.F."/>
            <person name="Schuster S.C."/>
            <person name="Carlson J.E."/>
            <person name="Guiltinan M.J."/>
            <person name="Mieczkowski P."/>
            <person name="Farmer A."/>
            <person name="Ramaraj T."/>
            <person name="Crozier J."/>
            <person name="Davis R.E."/>
            <person name="Shao J."/>
            <person name="Melnick R.L."/>
            <person name="Pereira G.A.G."/>
            <person name="Bailey B.A."/>
        </authorList>
    </citation>
    <scope>NUCLEOTIDE SEQUENCE [LARGE SCALE GENOMIC DNA]</scope>
    <source>
        <strain evidence="11 12">MCA 2997</strain>
    </source>
</reference>
<evidence type="ECO:0000313" key="11">
    <source>
        <dbReference type="EMBL" id="ESK95851.1"/>
    </source>
</evidence>
<protein>
    <submittedName>
        <fullName evidence="11">Mrna export receptor mex67</fullName>
    </submittedName>
</protein>
<organism evidence="11 12">
    <name type="scientific">Moniliophthora roreri (strain MCA 2997)</name>
    <name type="common">Cocoa frosty pod rot fungus</name>
    <name type="synonym">Crinipellis roreri</name>
    <dbReference type="NCBI Taxonomy" id="1381753"/>
    <lineage>
        <taxon>Eukaryota</taxon>
        <taxon>Fungi</taxon>
        <taxon>Dikarya</taxon>
        <taxon>Basidiomycota</taxon>
        <taxon>Agaricomycotina</taxon>
        <taxon>Agaricomycetes</taxon>
        <taxon>Agaricomycetidae</taxon>
        <taxon>Agaricales</taxon>
        <taxon>Marasmiineae</taxon>
        <taxon>Marasmiaceae</taxon>
        <taxon>Moniliophthora</taxon>
    </lineage>
</organism>
<dbReference type="GO" id="GO:0016973">
    <property type="term" value="P:poly(A)+ mRNA export from nucleus"/>
    <property type="evidence" value="ECO:0007669"/>
    <property type="project" value="TreeGrafter"/>
</dbReference>
<comment type="similarity">
    <text evidence="2">Belongs to the NXF family.</text>
</comment>
<dbReference type="InterPro" id="IPR032710">
    <property type="entry name" value="NTF2-like_dom_sf"/>
</dbReference>
<proteinExistence type="inferred from homology"/>
<feature type="compositionally biased region" description="Polar residues" evidence="8">
    <location>
        <begin position="527"/>
        <end position="558"/>
    </location>
</feature>
<keyword evidence="6" id="KW-0509">mRNA transport</keyword>
<dbReference type="SUPFAM" id="SSF46934">
    <property type="entry name" value="UBA-like"/>
    <property type="match status" value="1"/>
</dbReference>
<dbReference type="InterPro" id="IPR032675">
    <property type="entry name" value="LRR_dom_sf"/>
</dbReference>
<dbReference type="Pfam" id="PF03943">
    <property type="entry name" value="TAP_C"/>
    <property type="match status" value="1"/>
</dbReference>
<dbReference type="InterPro" id="IPR018222">
    <property type="entry name" value="Nuclear_transport_factor_2_euk"/>
</dbReference>
<dbReference type="SUPFAM" id="SSF54427">
    <property type="entry name" value="NTF2-like"/>
    <property type="match status" value="1"/>
</dbReference>
<comment type="subcellular location">
    <subcellularLocation>
        <location evidence="1">Nucleus</location>
    </subcellularLocation>
</comment>
<dbReference type="InterPro" id="IPR030217">
    <property type="entry name" value="NXF_fam"/>
</dbReference>
<dbReference type="SUPFAM" id="SSF52058">
    <property type="entry name" value="L domain-like"/>
    <property type="match status" value="1"/>
</dbReference>
<evidence type="ECO:0000256" key="7">
    <source>
        <dbReference type="ARBA" id="ARBA00023242"/>
    </source>
</evidence>
<dbReference type="InterPro" id="IPR009060">
    <property type="entry name" value="UBA-like_sf"/>
</dbReference>
<dbReference type="SMART" id="SM00804">
    <property type="entry name" value="TAP_C"/>
    <property type="match status" value="1"/>
</dbReference>
<keyword evidence="5" id="KW-0677">Repeat</keyword>
<keyword evidence="7" id="KW-0539">Nucleus</keyword>
<evidence type="ECO:0000313" key="12">
    <source>
        <dbReference type="Proteomes" id="UP000017559"/>
    </source>
</evidence>
<evidence type="ECO:0000256" key="3">
    <source>
        <dbReference type="ARBA" id="ARBA00022448"/>
    </source>
</evidence>
<evidence type="ECO:0000256" key="4">
    <source>
        <dbReference type="ARBA" id="ARBA00022614"/>
    </source>
</evidence>
<dbReference type="InterPro" id="IPR002075">
    <property type="entry name" value="NTF2_dom"/>
</dbReference>
<dbReference type="GO" id="GO:0003723">
    <property type="term" value="F:RNA binding"/>
    <property type="evidence" value="ECO:0007669"/>
    <property type="project" value="TreeGrafter"/>
</dbReference>
<feature type="region of interest" description="Disordered" evidence="8">
    <location>
        <begin position="19"/>
        <end position="65"/>
    </location>
</feature>
<dbReference type="Pfam" id="PF24048">
    <property type="entry name" value="LRR_NXF1-5"/>
    <property type="match status" value="1"/>
</dbReference>
<evidence type="ECO:0000256" key="5">
    <source>
        <dbReference type="ARBA" id="ARBA00022737"/>
    </source>
</evidence>
<dbReference type="EMBL" id="AWSO01000059">
    <property type="protein sequence ID" value="ESK95851.1"/>
    <property type="molecule type" value="Genomic_DNA"/>
</dbReference>
<evidence type="ECO:0000259" key="9">
    <source>
        <dbReference type="PROSITE" id="PS50177"/>
    </source>
</evidence>
<keyword evidence="3" id="KW-0813">Transport</keyword>
<dbReference type="GO" id="GO:0005634">
    <property type="term" value="C:nucleus"/>
    <property type="evidence" value="ECO:0007669"/>
    <property type="project" value="UniProtKB-SubCell"/>
</dbReference>
<evidence type="ECO:0000256" key="8">
    <source>
        <dbReference type="SAM" id="MobiDB-lite"/>
    </source>
</evidence>
<dbReference type="PANTHER" id="PTHR10662:SF22">
    <property type="entry name" value="NUCLEAR RNA EXPORT FACTOR 1"/>
    <property type="match status" value="1"/>
</dbReference>
<dbReference type="InterPro" id="IPR005637">
    <property type="entry name" value="TAP_C_dom"/>
</dbReference>
<dbReference type="Pfam" id="PF22602">
    <property type="entry name" value="NXF_NTF2"/>
    <property type="match status" value="1"/>
</dbReference>
<dbReference type="OrthoDB" id="25872at2759"/>
<comment type="caution">
    <text evidence="11">The sequence shown here is derived from an EMBL/GenBank/DDBJ whole genome shotgun (WGS) entry which is preliminary data.</text>
</comment>
<evidence type="ECO:0000259" key="10">
    <source>
        <dbReference type="PROSITE" id="PS51281"/>
    </source>
</evidence>
<dbReference type="Gene3D" id="1.10.8.10">
    <property type="entry name" value="DNA helicase RuvA subunit, C-terminal domain"/>
    <property type="match status" value="1"/>
</dbReference>
<feature type="region of interest" description="Disordered" evidence="8">
    <location>
        <begin position="516"/>
        <end position="558"/>
    </location>
</feature>
<dbReference type="InterPro" id="IPR057125">
    <property type="entry name" value="NXF1/2/3/5-like_LRR"/>
</dbReference>
<dbReference type="CDD" id="cd14342">
    <property type="entry name" value="UBA_TAP-C"/>
    <property type="match status" value="1"/>
</dbReference>
<feature type="compositionally biased region" description="Basic and acidic residues" evidence="8">
    <location>
        <begin position="29"/>
        <end position="39"/>
    </location>
</feature>
<keyword evidence="11" id="KW-0675">Receptor</keyword>
<gene>
    <name evidence="11" type="ORF">Moror_12349</name>
</gene>
<name>V2XSM7_MONRO</name>
<dbReference type="PROSITE" id="PS50177">
    <property type="entry name" value="NTF2_DOMAIN"/>
    <property type="match status" value="1"/>
</dbReference>
<dbReference type="PROSITE" id="PS51281">
    <property type="entry name" value="TAP_C"/>
    <property type="match status" value="1"/>
</dbReference>
<feature type="domain" description="NTF2" evidence="9">
    <location>
        <begin position="326"/>
        <end position="505"/>
    </location>
</feature>
<dbReference type="PANTHER" id="PTHR10662">
    <property type="entry name" value="NUCLEAR RNA EXPORT FACTOR"/>
    <property type="match status" value="1"/>
</dbReference>
<evidence type="ECO:0000256" key="2">
    <source>
        <dbReference type="ARBA" id="ARBA00009285"/>
    </source>
</evidence>
<dbReference type="AlphaFoldDB" id="V2XSM7"/>
<evidence type="ECO:0000256" key="1">
    <source>
        <dbReference type="ARBA" id="ARBA00004123"/>
    </source>
</evidence>
<evidence type="ECO:0000256" key="6">
    <source>
        <dbReference type="ARBA" id="ARBA00022816"/>
    </source>
</evidence>
<accession>V2XSM7</accession>